<sequence length="167" mass="19054">MYGGNCVEAQCTVCADHLATISTLVCHSKCHLVENFPRFSRSVPQMRHLRRKFSRCEEKGLPQDVPPGHLAVTMGDTGRRFIIRADYLNHTVFRKLLDPAYQEYGIHQDGLLSLPHDKFLFEKIIQSLKCGMHARKCPCHVANEKQGLSLWNDSTPLLKEFPRSSAY</sequence>
<evidence type="ECO:0000259" key="2">
    <source>
        <dbReference type="PROSITE" id="PS00028"/>
    </source>
</evidence>
<reference evidence="3 4" key="1">
    <citation type="submission" date="2023-12" db="EMBL/GenBank/DDBJ databases">
        <title>A high-quality genome assembly for Dillenia turbinata (Dilleniales).</title>
        <authorList>
            <person name="Chanderbali A."/>
        </authorList>
    </citation>
    <scope>NUCLEOTIDE SEQUENCE [LARGE SCALE GENOMIC DNA]</scope>
    <source>
        <strain evidence="3">LSX21</strain>
        <tissue evidence="3">Leaf</tissue>
    </source>
</reference>
<evidence type="ECO:0000313" key="3">
    <source>
        <dbReference type="EMBL" id="KAK6942704.1"/>
    </source>
</evidence>
<gene>
    <name evidence="3" type="ORF">RJ641_028081</name>
</gene>
<dbReference type="InterPro" id="IPR003676">
    <property type="entry name" value="SAUR_fam"/>
</dbReference>
<evidence type="ECO:0000313" key="4">
    <source>
        <dbReference type="Proteomes" id="UP001370490"/>
    </source>
</evidence>
<proteinExistence type="inferred from homology"/>
<dbReference type="PROSITE" id="PS00028">
    <property type="entry name" value="ZINC_FINGER_C2H2_1"/>
    <property type="match status" value="1"/>
</dbReference>
<name>A0AAN8ZIP4_9MAGN</name>
<protein>
    <submittedName>
        <fullName evidence="3">Small auxin-up RNA</fullName>
    </submittedName>
</protein>
<dbReference type="Proteomes" id="UP001370490">
    <property type="component" value="Unassembled WGS sequence"/>
</dbReference>
<dbReference type="InterPro" id="IPR013087">
    <property type="entry name" value="Znf_C2H2_type"/>
</dbReference>
<dbReference type="EMBL" id="JBAMMX010000004">
    <property type="protein sequence ID" value="KAK6942704.1"/>
    <property type="molecule type" value="Genomic_DNA"/>
</dbReference>
<comment type="caution">
    <text evidence="3">The sequence shown here is derived from an EMBL/GenBank/DDBJ whole genome shotgun (WGS) entry which is preliminary data.</text>
</comment>
<feature type="domain" description="C2H2-type" evidence="2">
    <location>
        <begin position="11"/>
        <end position="31"/>
    </location>
</feature>
<dbReference type="GO" id="GO:0009733">
    <property type="term" value="P:response to auxin"/>
    <property type="evidence" value="ECO:0007669"/>
    <property type="project" value="InterPro"/>
</dbReference>
<evidence type="ECO:0000256" key="1">
    <source>
        <dbReference type="ARBA" id="ARBA00006974"/>
    </source>
</evidence>
<dbReference type="Pfam" id="PF02519">
    <property type="entry name" value="Auxin_inducible"/>
    <property type="match status" value="1"/>
</dbReference>
<dbReference type="PANTHER" id="PTHR31374:SF269">
    <property type="entry name" value="AUXIN RESPONSIVE SAUR PROTEIN"/>
    <property type="match status" value="1"/>
</dbReference>
<organism evidence="3 4">
    <name type="scientific">Dillenia turbinata</name>
    <dbReference type="NCBI Taxonomy" id="194707"/>
    <lineage>
        <taxon>Eukaryota</taxon>
        <taxon>Viridiplantae</taxon>
        <taxon>Streptophyta</taxon>
        <taxon>Embryophyta</taxon>
        <taxon>Tracheophyta</taxon>
        <taxon>Spermatophyta</taxon>
        <taxon>Magnoliopsida</taxon>
        <taxon>eudicotyledons</taxon>
        <taxon>Gunneridae</taxon>
        <taxon>Pentapetalae</taxon>
        <taxon>Dilleniales</taxon>
        <taxon>Dilleniaceae</taxon>
        <taxon>Dillenia</taxon>
    </lineage>
</organism>
<accession>A0AAN8ZIP4</accession>
<comment type="similarity">
    <text evidence="1">Belongs to the ARG7 family.</text>
</comment>
<dbReference type="PANTHER" id="PTHR31374">
    <property type="entry name" value="AUXIN-INDUCED PROTEIN-LIKE-RELATED"/>
    <property type="match status" value="1"/>
</dbReference>
<dbReference type="AlphaFoldDB" id="A0AAN8ZIP4"/>
<keyword evidence="4" id="KW-1185">Reference proteome</keyword>